<dbReference type="Proteomes" id="UP000032534">
    <property type="component" value="Unassembled WGS sequence"/>
</dbReference>
<keyword evidence="3" id="KW-0804">Transcription</keyword>
<dbReference type="EMBL" id="JTHP01000021">
    <property type="protein sequence ID" value="KJD45334.1"/>
    <property type="molecule type" value="Genomic_DNA"/>
</dbReference>
<dbReference type="PANTHER" id="PTHR43280">
    <property type="entry name" value="ARAC-FAMILY TRANSCRIPTIONAL REGULATOR"/>
    <property type="match status" value="1"/>
</dbReference>
<evidence type="ECO:0000259" key="4">
    <source>
        <dbReference type="PROSITE" id="PS01124"/>
    </source>
</evidence>
<evidence type="ECO:0000256" key="3">
    <source>
        <dbReference type="ARBA" id="ARBA00023163"/>
    </source>
</evidence>
<evidence type="ECO:0000256" key="2">
    <source>
        <dbReference type="ARBA" id="ARBA00023125"/>
    </source>
</evidence>
<keyword evidence="1" id="KW-0805">Transcription regulation</keyword>
<accession>A0A0D7X275</accession>
<name>A0A0D7X275_9BACL</name>
<dbReference type="InterPro" id="IPR013096">
    <property type="entry name" value="Cupin_2"/>
</dbReference>
<dbReference type="PANTHER" id="PTHR43280:SF28">
    <property type="entry name" value="HTH-TYPE TRANSCRIPTIONAL ACTIVATOR RHAS"/>
    <property type="match status" value="1"/>
</dbReference>
<dbReference type="SUPFAM" id="SSF46689">
    <property type="entry name" value="Homeodomain-like"/>
    <property type="match status" value="1"/>
</dbReference>
<dbReference type="SUPFAM" id="SSF51182">
    <property type="entry name" value="RmlC-like cupins"/>
    <property type="match status" value="1"/>
</dbReference>
<dbReference type="SMART" id="SM00342">
    <property type="entry name" value="HTH_ARAC"/>
    <property type="match status" value="1"/>
</dbReference>
<evidence type="ECO:0000313" key="5">
    <source>
        <dbReference type="EMBL" id="KJD45334.1"/>
    </source>
</evidence>
<evidence type="ECO:0000313" key="6">
    <source>
        <dbReference type="Proteomes" id="UP000032534"/>
    </source>
</evidence>
<dbReference type="InterPro" id="IPR018060">
    <property type="entry name" value="HTH_AraC"/>
</dbReference>
<keyword evidence="6" id="KW-1185">Reference proteome</keyword>
<comment type="caution">
    <text evidence="5">The sequence shown here is derived from an EMBL/GenBank/DDBJ whole genome shotgun (WGS) entry which is preliminary data.</text>
</comment>
<organism evidence="5 6">
    <name type="scientific">Paenibacillus terrae</name>
    <dbReference type="NCBI Taxonomy" id="159743"/>
    <lineage>
        <taxon>Bacteria</taxon>
        <taxon>Bacillati</taxon>
        <taxon>Bacillota</taxon>
        <taxon>Bacilli</taxon>
        <taxon>Bacillales</taxon>
        <taxon>Paenibacillaceae</taxon>
        <taxon>Paenibacillus</taxon>
    </lineage>
</organism>
<sequence>MEHGELDRKLRKLTASEEAYREHPYLSEKYNSIKQIEYNGQKVFVFYLEGGKIKITKHSRFAEVPMHIHNDIEMNYVYSGQCTQIINDQTVTLTEGQICIVDTGAPHAILATGENDIIVNISMSREYFSTSFLSRLSSRSMITDFLVNAISDNQTHNRYIIFHSENSRKLGLFMRELLCEYYDQSLCSEEMIDCYMVLIFSELLRVFQFDTNQKHAKSSSHPSVIEILHYLEENFQTCTLASTAEHFNFHPNYLSALLKKSTGRSFKQLILIHRMTRSSLLLSNTDTPVYHIAADIGYDNLSFFYRKFKDYFGVTPNEYREQHKV</sequence>
<dbReference type="GO" id="GO:0043565">
    <property type="term" value="F:sequence-specific DNA binding"/>
    <property type="evidence" value="ECO:0007669"/>
    <property type="project" value="InterPro"/>
</dbReference>
<dbReference type="InterPro" id="IPR014710">
    <property type="entry name" value="RmlC-like_jellyroll"/>
</dbReference>
<dbReference type="AlphaFoldDB" id="A0A0D7X275"/>
<dbReference type="InterPro" id="IPR009057">
    <property type="entry name" value="Homeodomain-like_sf"/>
</dbReference>
<dbReference type="Gene3D" id="2.60.120.10">
    <property type="entry name" value="Jelly Rolls"/>
    <property type="match status" value="1"/>
</dbReference>
<dbReference type="Gene3D" id="1.10.10.60">
    <property type="entry name" value="Homeodomain-like"/>
    <property type="match status" value="2"/>
</dbReference>
<dbReference type="Pfam" id="PF07883">
    <property type="entry name" value="Cupin_2"/>
    <property type="match status" value="1"/>
</dbReference>
<protein>
    <submittedName>
        <fullName evidence="5">Chemotaxis protein CheY</fullName>
    </submittedName>
</protein>
<gene>
    <name evidence="5" type="ORF">QD47_12415</name>
</gene>
<dbReference type="GO" id="GO:0003700">
    <property type="term" value="F:DNA-binding transcription factor activity"/>
    <property type="evidence" value="ECO:0007669"/>
    <property type="project" value="InterPro"/>
</dbReference>
<dbReference type="PRINTS" id="PR00032">
    <property type="entry name" value="HTHARAC"/>
</dbReference>
<dbReference type="InterPro" id="IPR011051">
    <property type="entry name" value="RmlC_Cupin_sf"/>
</dbReference>
<dbReference type="PROSITE" id="PS01124">
    <property type="entry name" value="HTH_ARAC_FAMILY_2"/>
    <property type="match status" value="1"/>
</dbReference>
<keyword evidence="2" id="KW-0238">DNA-binding</keyword>
<dbReference type="OrthoDB" id="9816335at2"/>
<dbReference type="Pfam" id="PF12833">
    <property type="entry name" value="HTH_18"/>
    <property type="match status" value="1"/>
</dbReference>
<reference evidence="5 6" key="1">
    <citation type="submission" date="2014-11" db="EMBL/GenBank/DDBJ databases">
        <title>Draft Genome Sequences of Paenibacillus polymyxa NRRL B-30509 and Paenibacillus terrae NRRL B-30644, Strains from a Poultry Environment that Produce Tridecaptin A and Paenicidins.</title>
        <authorList>
            <person name="van Belkum M.J."/>
            <person name="Lohans C.T."/>
            <person name="Vederas J.C."/>
        </authorList>
    </citation>
    <scope>NUCLEOTIDE SEQUENCE [LARGE SCALE GENOMIC DNA]</scope>
    <source>
        <strain evidence="5 6">NRRL B-30644</strain>
    </source>
</reference>
<evidence type="ECO:0000256" key="1">
    <source>
        <dbReference type="ARBA" id="ARBA00023015"/>
    </source>
</evidence>
<dbReference type="InterPro" id="IPR020449">
    <property type="entry name" value="Tscrpt_reg_AraC-type_HTH"/>
</dbReference>
<dbReference type="PATRIC" id="fig|159743.3.peg.2769"/>
<proteinExistence type="predicted"/>
<feature type="domain" description="HTH araC/xylS-type" evidence="4">
    <location>
        <begin position="225"/>
        <end position="322"/>
    </location>
</feature>